<dbReference type="Proteomes" id="UP000041254">
    <property type="component" value="Unassembled WGS sequence"/>
</dbReference>
<gene>
    <name evidence="3" type="ORF">Vbra_12009</name>
</gene>
<evidence type="ECO:0000313" key="3">
    <source>
        <dbReference type="EMBL" id="CEL95686.1"/>
    </source>
</evidence>
<sequence>MADQAVVSGACFAFSGALVYRFTVLAFGDKDDDSVGVAFWRLFYVLHIALLILTVGALIWGRVKLRNQMVYAHNGGRTRTADMYRRILGVVSGAICGLIGSQIGVLTKAMVAAPAWFDPNCVPAVLVFICSGAFQMYYMNDDVFARVKSTDFLPSFHASFGLAGIAGAMIGFDDAFTLGSVYIYIGPLFMFVGIILMAWCPSDSEPPFFSAPADQAAVVYDQELGEGLVVSEGIEGVVVSDSSPYDSSPRVPSSSAEESEGLAVSSA</sequence>
<dbReference type="EMBL" id="CDMY01000235">
    <property type="protein sequence ID" value="CEL95686.1"/>
    <property type="molecule type" value="Genomic_DNA"/>
</dbReference>
<evidence type="ECO:0000256" key="1">
    <source>
        <dbReference type="SAM" id="MobiDB-lite"/>
    </source>
</evidence>
<feature type="transmembrane region" description="Helical" evidence="2">
    <location>
        <begin position="122"/>
        <end position="140"/>
    </location>
</feature>
<keyword evidence="2" id="KW-0472">Membrane</keyword>
<protein>
    <submittedName>
        <fullName evidence="3">Uncharacterized protein</fullName>
    </submittedName>
</protein>
<reference evidence="3 4" key="1">
    <citation type="submission" date="2014-11" db="EMBL/GenBank/DDBJ databases">
        <authorList>
            <person name="Zhu J."/>
            <person name="Qi W."/>
            <person name="Song R."/>
        </authorList>
    </citation>
    <scope>NUCLEOTIDE SEQUENCE [LARGE SCALE GENOMIC DNA]</scope>
</reference>
<evidence type="ECO:0000256" key="2">
    <source>
        <dbReference type="SAM" id="Phobius"/>
    </source>
</evidence>
<dbReference type="AlphaFoldDB" id="A0A0G4EI77"/>
<dbReference type="InParanoid" id="A0A0G4EI77"/>
<keyword evidence="4" id="KW-1185">Reference proteome</keyword>
<proteinExistence type="predicted"/>
<feature type="region of interest" description="Disordered" evidence="1">
    <location>
        <begin position="239"/>
        <end position="267"/>
    </location>
</feature>
<feature type="transmembrane region" description="Helical" evidence="2">
    <location>
        <begin position="178"/>
        <end position="200"/>
    </location>
</feature>
<feature type="transmembrane region" description="Helical" evidence="2">
    <location>
        <begin position="37"/>
        <end position="60"/>
    </location>
</feature>
<keyword evidence="2" id="KW-0812">Transmembrane</keyword>
<feature type="transmembrane region" description="Helical" evidence="2">
    <location>
        <begin position="87"/>
        <end position="110"/>
    </location>
</feature>
<dbReference type="VEuPathDB" id="CryptoDB:Vbra_12009"/>
<organism evidence="3 4">
    <name type="scientific">Vitrella brassicaformis (strain CCMP3155)</name>
    <dbReference type="NCBI Taxonomy" id="1169540"/>
    <lineage>
        <taxon>Eukaryota</taxon>
        <taxon>Sar</taxon>
        <taxon>Alveolata</taxon>
        <taxon>Colpodellida</taxon>
        <taxon>Vitrellaceae</taxon>
        <taxon>Vitrella</taxon>
    </lineage>
</organism>
<name>A0A0G4EI77_VITBC</name>
<accession>A0A0G4EI77</accession>
<keyword evidence="2" id="KW-1133">Transmembrane helix</keyword>
<evidence type="ECO:0000313" key="4">
    <source>
        <dbReference type="Proteomes" id="UP000041254"/>
    </source>
</evidence>
<feature type="compositionally biased region" description="Low complexity" evidence="1">
    <location>
        <begin position="239"/>
        <end position="256"/>
    </location>
</feature>